<dbReference type="PRINTS" id="PR00455">
    <property type="entry name" value="HTHTETR"/>
</dbReference>
<keyword evidence="3" id="KW-0804">Transcription</keyword>
<dbReference type="Pfam" id="PF00440">
    <property type="entry name" value="TetR_N"/>
    <property type="match status" value="1"/>
</dbReference>
<organism evidence="7 8">
    <name type="scientific">Streptomyces cavourensis</name>
    <dbReference type="NCBI Taxonomy" id="67258"/>
    <lineage>
        <taxon>Bacteria</taxon>
        <taxon>Bacillati</taxon>
        <taxon>Actinomycetota</taxon>
        <taxon>Actinomycetes</taxon>
        <taxon>Kitasatosporales</taxon>
        <taxon>Streptomycetaceae</taxon>
        <taxon>Streptomyces</taxon>
    </lineage>
</organism>
<evidence type="ECO:0000313" key="7">
    <source>
        <dbReference type="EMBL" id="UTR82869.1"/>
    </source>
</evidence>
<dbReference type="PANTHER" id="PTHR30055">
    <property type="entry name" value="HTH-TYPE TRANSCRIPTIONAL REGULATOR RUTR"/>
    <property type="match status" value="1"/>
</dbReference>
<reference evidence="7" key="1">
    <citation type="submission" date="2022-07" db="EMBL/GenBank/DDBJ databases">
        <title>Genomic of Streptomyces cavourensis F2.</title>
        <authorList>
            <person name="Hu S."/>
            <person name="Liang W."/>
        </authorList>
    </citation>
    <scope>NUCLEOTIDE SEQUENCE</scope>
    <source>
        <strain evidence="7">F2</strain>
    </source>
</reference>
<keyword evidence="2 4" id="KW-0238">DNA-binding</keyword>
<dbReference type="SUPFAM" id="SSF48498">
    <property type="entry name" value="Tetracyclin repressor-like, C-terminal domain"/>
    <property type="match status" value="1"/>
</dbReference>
<evidence type="ECO:0000256" key="3">
    <source>
        <dbReference type="ARBA" id="ARBA00023163"/>
    </source>
</evidence>
<protein>
    <submittedName>
        <fullName evidence="7">TetR family transcriptional regulator</fullName>
    </submittedName>
</protein>
<evidence type="ECO:0000256" key="4">
    <source>
        <dbReference type="PROSITE-ProRule" id="PRU00335"/>
    </source>
</evidence>
<dbReference type="Proteomes" id="UP001058236">
    <property type="component" value="Chromosome"/>
</dbReference>
<feature type="compositionally biased region" description="Basic and acidic residues" evidence="5">
    <location>
        <begin position="222"/>
        <end position="237"/>
    </location>
</feature>
<dbReference type="RefSeq" id="WP_255240017.1">
    <property type="nucleotide sequence ID" value="NZ_CP101397.1"/>
</dbReference>
<feature type="region of interest" description="Disordered" evidence="5">
    <location>
        <begin position="188"/>
        <end position="257"/>
    </location>
</feature>
<feature type="domain" description="HTH tetR-type" evidence="6">
    <location>
        <begin position="6"/>
        <end position="66"/>
    </location>
</feature>
<dbReference type="InterPro" id="IPR009057">
    <property type="entry name" value="Homeodomain-like_sf"/>
</dbReference>
<gene>
    <name evidence="7" type="ORF">NLU04_32605</name>
</gene>
<evidence type="ECO:0000256" key="2">
    <source>
        <dbReference type="ARBA" id="ARBA00023125"/>
    </source>
</evidence>
<dbReference type="Gene3D" id="1.10.357.10">
    <property type="entry name" value="Tetracycline Repressor, domain 2"/>
    <property type="match status" value="1"/>
</dbReference>
<dbReference type="PROSITE" id="PS50977">
    <property type="entry name" value="HTH_TETR_2"/>
    <property type="match status" value="1"/>
</dbReference>
<accession>A0ABY5FH92</accession>
<proteinExistence type="predicted"/>
<dbReference type="InterPro" id="IPR001647">
    <property type="entry name" value="HTH_TetR"/>
</dbReference>
<dbReference type="InterPro" id="IPR036271">
    <property type="entry name" value="Tet_transcr_reg_TetR-rel_C_sf"/>
</dbReference>
<evidence type="ECO:0000259" key="6">
    <source>
        <dbReference type="PROSITE" id="PS50977"/>
    </source>
</evidence>
<feature type="compositionally biased region" description="Low complexity" evidence="5">
    <location>
        <begin position="238"/>
        <end position="257"/>
    </location>
</feature>
<name>A0ABY5FH92_9ACTN</name>
<dbReference type="PANTHER" id="PTHR30055:SF234">
    <property type="entry name" value="HTH-TYPE TRANSCRIPTIONAL REGULATOR BETI"/>
    <property type="match status" value="1"/>
</dbReference>
<keyword evidence="8" id="KW-1185">Reference proteome</keyword>
<dbReference type="InterPro" id="IPR050109">
    <property type="entry name" value="HTH-type_TetR-like_transc_reg"/>
</dbReference>
<evidence type="ECO:0000313" key="8">
    <source>
        <dbReference type="Proteomes" id="UP001058236"/>
    </source>
</evidence>
<evidence type="ECO:0000256" key="1">
    <source>
        <dbReference type="ARBA" id="ARBA00023015"/>
    </source>
</evidence>
<dbReference type="SUPFAM" id="SSF46689">
    <property type="entry name" value="Homeodomain-like"/>
    <property type="match status" value="1"/>
</dbReference>
<feature type="DNA-binding region" description="H-T-H motif" evidence="4">
    <location>
        <begin position="29"/>
        <end position="48"/>
    </location>
</feature>
<sequence>MQERAARTRQTVLEAAADEFAERGYEGASLQRVAWRATTSIGALTFHFRNKTALADEVRTTGRARFGRCLAELAPAADPLRELRTLIATLARLAHEDRFVRAARRLEADPPEGVPPLAETWLPVLRDLLDRAHGAHRLRPGVAPEDAVAMLAHLAEGAMAAQGTPRDAAWDAVWDSVWDVVLHGLAADRGEGGGGGDHSGRGEGNQRGDGGDQGEHVGQGVRGDRGVGDGRGEHGDRGAASGDASADMTGAARRGGG</sequence>
<evidence type="ECO:0000256" key="5">
    <source>
        <dbReference type="SAM" id="MobiDB-lite"/>
    </source>
</evidence>
<dbReference type="EMBL" id="CP101397">
    <property type="protein sequence ID" value="UTR82869.1"/>
    <property type="molecule type" value="Genomic_DNA"/>
</dbReference>
<keyword evidence="1" id="KW-0805">Transcription regulation</keyword>
<feature type="compositionally biased region" description="Basic and acidic residues" evidence="5">
    <location>
        <begin position="198"/>
        <end position="215"/>
    </location>
</feature>